<keyword evidence="4 6" id="KW-1133">Transmembrane helix</keyword>
<dbReference type="OrthoDB" id="8904098at2759"/>
<feature type="transmembrane region" description="Helical" evidence="6">
    <location>
        <begin position="213"/>
        <end position="234"/>
    </location>
</feature>
<feature type="transmembrane region" description="Helical" evidence="6">
    <location>
        <begin position="95"/>
        <end position="118"/>
    </location>
</feature>
<evidence type="ECO:0000313" key="7">
    <source>
        <dbReference type="EMBL" id="OIW21587.1"/>
    </source>
</evidence>
<feature type="transmembrane region" description="Helical" evidence="6">
    <location>
        <begin position="341"/>
        <end position="364"/>
    </location>
</feature>
<dbReference type="Proteomes" id="UP000188354">
    <property type="component" value="Unassembled WGS sequence"/>
</dbReference>
<dbReference type="PANTHER" id="PTHR11654">
    <property type="entry name" value="OLIGOPEPTIDE TRANSPORTER-RELATED"/>
    <property type="match status" value="1"/>
</dbReference>
<feature type="transmembrane region" description="Helical" evidence="6">
    <location>
        <begin position="376"/>
        <end position="396"/>
    </location>
</feature>
<dbReference type="GO" id="GO:0016020">
    <property type="term" value="C:membrane"/>
    <property type="evidence" value="ECO:0007669"/>
    <property type="project" value="UniProtKB-SubCell"/>
</dbReference>
<keyword evidence="8" id="KW-1185">Reference proteome</keyword>
<accession>A0A394DP26</accession>
<dbReference type="GO" id="GO:0022857">
    <property type="term" value="F:transmembrane transporter activity"/>
    <property type="evidence" value="ECO:0007669"/>
    <property type="project" value="InterPro"/>
</dbReference>
<feature type="transmembrane region" description="Helical" evidence="6">
    <location>
        <begin position="64"/>
        <end position="83"/>
    </location>
</feature>
<reference evidence="7 8" key="1">
    <citation type="journal article" date="2017" name="Plant Biotechnol. J.">
        <title>A comprehensive draft genome sequence for lupin (Lupinus angustifolius), an emerging health food: insights into plant-microbe interactions and legume evolution.</title>
        <authorList>
            <person name="Hane J.K."/>
            <person name="Ming Y."/>
            <person name="Kamphuis L.G."/>
            <person name="Nelson M.N."/>
            <person name="Garg G."/>
            <person name="Atkins C.A."/>
            <person name="Bayer P.E."/>
            <person name="Bravo A."/>
            <person name="Bringans S."/>
            <person name="Cannon S."/>
            <person name="Edwards D."/>
            <person name="Foley R."/>
            <person name="Gao L.L."/>
            <person name="Harrison M.J."/>
            <person name="Huang W."/>
            <person name="Hurgobin B."/>
            <person name="Li S."/>
            <person name="Liu C.W."/>
            <person name="McGrath A."/>
            <person name="Morahan G."/>
            <person name="Murray J."/>
            <person name="Weller J."/>
            <person name="Jian J."/>
            <person name="Singh K.B."/>
        </authorList>
    </citation>
    <scope>NUCLEOTIDE SEQUENCE [LARGE SCALE GENOMIC DNA]</scope>
    <source>
        <strain evidence="8">cv. Tanjil</strain>
        <tissue evidence="7">Whole plant</tissue>
    </source>
</reference>
<evidence type="ECO:0000256" key="4">
    <source>
        <dbReference type="ARBA" id="ARBA00022989"/>
    </source>
</evidence>
<dbReference type="InterPro" id="IPR036259">
    <property type="entry name" value="MFS_trans_sf"/>
</dbReference>
<organism evidence="7 8">
    <name type="scientific">Lupinus angustifolius</name>
    <name type="common">Narrow-leaved blue lupine</name>
    <dbReference type="NCBI Taxonomy" id="3871"/>
    <lineage>
        <taxon>Eukaryota</taxon>
        <taxon>Viridiplantae</taxon>
        <taxon>Streptophyta</taxon>
        <taxon>Embryophyta</taxon>
        <taxon>Tracheophyta</taxon>
        <taxon>Spermatophyta</taxon>
        <taxon>Magnoliopsida</taxon>
        <taxon>eudicotyledons</taxon>
        <taxon>Gunneridae</taxon>
        <taxon>Pentapetalae</taxon>
        <taxon>rosids</taxon>
        <taxon>fabids</taxon>
        <taxon>Fabales</taxon>
        <taxon>Fabaceae</taxon>
        <taxon>Papilionoideae</taxon>
        <taxon>50 kb inversion clade</taxon>
        <taxon>genistoids sensu lato</taxon>
        <taxon>core genistoids</taxon>
        <taxon>Genisteae</taxon>
        <taxon>Lupinus</taxon>
    </lineage>
</organism>
<feature type="transmembrane region" description="Helical" evidence="6">
    <location>
        <begin position="147"/>
        <end position="170"/>
    </location>
</feature>
<feature type="transmembrane region" description="Helical" evidence="6">
    <location>
        <begin position="190"/>
        <end position="207"/>
    </location>
</feature>
<comment type="subcellular location">
    <subcellularLocation>
        <location evidence="1">Membrane</location>
        <topology evidence="1">Multi-pass membrane protein</topology>
    </subcellularLocation>
</comment>
<feature type="transmembrane region" description="Helical" evidence="6">
    <location>
        <begin position="542"/>
        <end position="561"/>
    </location>
</feature>
<dbReference type="KEGG" id="lang:109340207"/>
<evidence type="ECO:0000256" key="3">
    <source>
        <dbReference type="ARBA" id="ARBA00022692"/>
    </source>
</evidence>
<gene>
    <name evidence="7" type="ORF">TanjilG_06373</name>
</gene>
<feature type="transmembrane region" description="Helical" evidence="6">
    <location>
        <begin position="499"/>
        <end position="522"/>
    </location>
</feature>
<feature type="transmembrane region" description="Helical" evidence="6">
    <location>
        <begin position="417"/>
        <end position="437"/>
    </location>
</feature>
<name>A0A394DP26_LUPAN</name>
<dbReference type="AlphaFoldDB" id="A0A394DP26"/>
<dbReference type="Pfam" id="PF00854">
    <property type="entry name" value="PTR2"/>
    <property type="match status" value="1"/>
</dbReference>
<comment type="similarity">
    <text evidence="2">Belongs to the major facilitator superfamily. Proton-dependent oligopeptide transporter (POT/PTR) (TC 2.A.17) family.</text>
</comment>
<dbReference type="Gene3D" id="1.20.1250.20">
    <property type="entry name" value="MFS general substrate transporter like domains"/>
    <property type="match status" value="1"/>
</dbReference>
<dbReference type="EMBL" id="MLAU01028743">
    <property type="protein sequence ID" value="OIW21587.1"/>
    <property type="molecule type" value="Genomic_DNA"/>
</dbReference>
<keyword evidence="3 6" id="KW-0812">Transmembrane</keyword>
<evidence type="ECO:0000256" key="1">
    <source>
        <dbReference type="ARBA" id="ARBA00004141"/>
    </source>
</evidence>
<dbReference type="InterPro" id="IPR000109">
    <property type="entry name" value="POT_fam"/>
</dbReference>
<dbReference type="SUPFAM" id="SSF103473">
    <property type="entry name" value="MFS general substrate transporter"/>
    <property type="match status" value="1"/>
</dbReference>
<evidence type="ECO:0000256" key="2">
    <source>
        <dbReference type="ARBA" id="ARBA00005982"/>
    </source>
</evidence>
<protein>
    <submittedName>
        <fullName evidence="7">Uncharacterized protein</fullName>
    </submittedName>
</protein>
<evidence type="ECO:0000256" key="6">
    <source>
        <dbReference type="SAM" id="Phobius"/>
    </source>
</evidence>
<sequence length="573" mass="63864">MSLDNLLLDEEIQVLSKTETNPKKPGWKAMPYILGNETVERLANFGIQTNFMVYLLREYNMDQVLAANILNTWSAVSNVLPLIGGFVSDAYLGKFLTISIASFASFTGMVIVTLTSWVPHLHPTPCSLQQQQHGVCEGQNSFQLGVLFLALFWLSIGTGGITPCSVPFAIDQFDLTTVEGREGTRSFYNMYYVIQTVLLMINVTVVVKIQDSFSWTLGFALPTTFMFIAIIFFFSGAKIYAYIKPEGSIFSKIYQVLVAAKHKRHLHLPDRMDIGGAFYDPPLENGEESKLPLTKEYSCLNKAALITEDELNADGSSKYSWSLCSVQQVEELKCMLKMLPIWLTGIVVNIPVGQLALFSISQAFKMNRKLGHIYEVPPGSIIVITMVTVIIVIPLYHRFLSPALGKICKQEGGLTTLQRIGFGHVFGILTMLVAGLVEHKRKGLAISQGNSDGVAPMSVTWLAPQFIILGLSEGFSIIGHTEFFNKESPDNMRSIGYSLLFLQTSFASNLSSFIVNTIHHFTGKHGQHDWLDSDINKGKLENFYFIIAGLGILNFFCFISCSRRYSYKTFVNV</sequence>
<keyword evidence="5 6" id="KW-0472">Membrane</keyword>
<evidence type="ECO:0000256" key="5">
    <source>
        <dbReference type="ARBA" id="ARBA00023136"/>
    </source>
</evidence>
<evidence type="ECO:0000313" key="8">
    <source>
        <dbReference type="Proteomes" id="UP000188354"/>
    </source>
</evidence>
<proteinExistence type="inferred from homology"/>
<dbReference type="CDD" id="cd17416">
    <property type="entry name" value="MFS_NPF1_2"/>
    <property type="match status" value="1"/>
</dbReference>
<dbReference type="Gramene" id="OIW21587">
    <property type="protein sequence ID" value="OIW21587"/>
    <property type="gene ID" value="TanjilG_06373"/>
</dbReference>
<feature type="transmembrane region" description="Helical" evidence="6">
    <location>
        <begin position="457"/>
        <end position="478"/>
    </location>
</feature>
<comment type="caution">
    <text evidence="7">The sequence shown here is derived from an EMBL/GenBank/DDBJ whole genome shotgun (WGS) entry which is preliminary data.</text>
</comment>